<gene>
    <name evidence="3" type="ORF">Tco_1020079</name>
</gene>
<name>A0ABQ5G0N8_9ASTR</name>
<comment type="caution">
    <text evidence="3">The sequence shown here is derived from an EMBL/GenBank/DDBJ whole genome shotgun (WGS) entry which is preliminary data.</text>
</comment>
<evidence type="ECO:0000313" key="4">
    <source>
        <dbReference type="Proteomes" id="UP001151760"/>
    </source>
</evidence>
<sequence length="184" mass="20656">MSVQATSIVQIDSDTDVGLGEADSETSPKKKSKKKAFQDMLHRIGGKLIQLMHTTMVPEQVKTQKIQVGVQVSRLEDKDVIFSIGSALDVTLFCLYLYLIGTFAFNVSEDTLNRFKVRGFGSLLEAGTKADTKHDIEPTCHDDVVVLKNSETEEEDVKEDESDHNKERYTFEDDDDDGEFDDLD</sequence>
<evidence type="ECO:0000256" key="2">
    <source>
        <dbReference type="SAM" id="Phobius"/>
    </source>
</evidence>
<keyword evidence="2" id="KW-0812">Transmembrane</keyword>
<feature type="compositionally biased region" description="Acidic residues" evidence="1">
    <location>
        <begin position="172"/>
        <end position="184"/>
    </location>
</feature>
<reference evidence="3" key="2">
    <citation type="submission" date="2022-01" db="EMBL/GenBank/DDBJ databases">
        <authorList>
            <person name="Yamashiro T."/>
            <person name="Shiraishi A."/>
            <person name="Satake H."/>
            <person name="Nakayama K."/>
        </authorList>
    </citation>
    <scope>NUCLEOTIDE SEQUENCE</scope>
</reference>
<keyword evidence="4" id="KW-1185">Reference proteome</keyword>
<reference evidence="3" key="1">
    <citation type="journal article" date="2022" name="Int. J. Mol. Sci.">
        <title>Draft Genome of Tanacetum Coccineum: Genomic Comparison of Closely Related Tanacetum-Family Plants.</title>
        <authorList>
            <person name="Yamashiro T."/>
            <person name="Shiraishi A."/>
            <person name="Nakayama K."/>
            <person name="Satake H."/>
        </authorList>
    </citation>
    <scope>NUCLEOTIDE SEQUENCE</scope>
</reference>
<feature type="transmembrane region" description="Helical" evidence="2">
    <location>
        <begin position="80"/>
        <end position="105"/>
    </location>
</feature>
<evidence type="ECO:0000256" key="1">
    <source>
        <dbReference type="SAM" id="MobiDB-lite"/>
    </source>
</evidence>
<dbReference type="Proteomes" id="UP001151760">
    <property type="component" value="Unassembled WGS sequence"/>
</dbReference>
<keyword evidence="2" id="KW-1133">Transmembrane helix</keyword>
<keyword evidence="2" id="KW-0472">Membrane</keyword>
<feature type="region of interest" description="Disordered" evidence="1">
    <location>
        <begin position="148"/>
        <end position="184"/>
    </location>
</feature>
<feature type="compositionally biased region" description="Basic and acidic residues" evidence="1">
    <location>
        <begin position="161"/>
        <end position="171"/>
    </location>
</feature>
<accession>A0ABQ5G0N8</accession>
<organism evidence="3 4">
    <name type="scientific">Tanacetum coccineum</name>
    <dbReference type="NCBI Taxonomy" id="301880"/>
    <lineage>
        <taxon>Eukaryota</taxon>
        <taxon>Viridiplantae</taxon>
        <taxon>Streptophyta</taxon>
        <taxon>Embryophyta</taxon>
        <taxon>Tracheophyta</taxon>
        <taxon>Spermatophyta</taxon>
        <taxon>Magnoliopsida</taxon>
        <taxon>eudicotyledons</taxon>
        <taxon>Gunneridae</taxon>
        <taxon>Pentapetalae</taxon>
        <taxon>asterids</taxon>
        <taxon>campanulids</taxon>
        <taxon>Asterales</taxon>
        <taxon>Asteraceae</taxon>
        <taxon>Asteroideae</taxon>
        <taxon>Anthemideae</taxon>
        <taxon>Anthemidinae</taxon>
        <taxon>Tanacetum</taxon>
    </lineage>
</organism>
<protein>
    <submittedName>
        <fullName evidence="3">Uncharacterized protein</fullName>
    </submittedName>
</protein>
<evidence type="ECO:0000313" key="3">
    <source>
        <dbReference type="EMBL" id="GJT68599.1"/>
    </source>
</evidence>
<proteinExistence type="predicted"/>
<dbReference type="EMBL" id="BQNB010017914">
    <property type="protein sequence ID" value="GJT68599.1"/>
    <property type="molecule type" value="Genomic_DNA"/>
</dbReference>